<dbReference type="Proteomes" id="UP001153069">
    <property type="component" value="Unassembled WGS sequence"/>
</dbReference>
<name>A0A9N8H247_9STRA</name>
<protein>
    <submittedName>
        <fullName evidence="3">Uncharacterized protein</fullName>
    </submittedName>
</protein>
<feature type="transmembrane region" description="Helical" evidence="2">
    <location>
        <begin position="131"/>
        <end position="151"/>
    </location>
</feature>
<gene>
    <name evidence="3" type="ORF">SEMRO_3_G002910.1</name>
</gene>
<proteinExistence type="predicted"/>
<feature type="region of interest" description="Disordered" evidence="1">
    <location>
        <begin position="312"/>
        <end position="342"/>
    </location>
</feature>
<comment type="caution">
    <text evidence="3">The sequence shown here is derived from an EMBL/GenBank/DDBJ whole genome shotgun (WGS) entry which is preliminary data.</text>
</comment>
<sequence length="342" mass="39059">MGSRHSVFGVAQRRLLVVGEDDDAEVRYRKARQRHRQRLTYDRVKIKTVLFLKKNKSLHSVLKNWWRFKRITSMSREQQKQTFLTMAVVSHFLCNYTNRGAKLNKGLAKVMALVFVPFMAPPLVVLGIPSLVLFLPILIFIWAILTLNRSAKKVLLQNRKPKKIPNNSFGKRLSRMLSFSSLGLTSSNSSLTSIRSDKTIHPATINYTEYRRQVMEEYHERTRLEDEIQQIEDKIRKEEEDDKNLRRNTTAESASTNATIATATDTTGVTSNSVASATEVSDVTMPTIVEGSPAIRASRITTGNQKKTLLRNTSWNLGSSRKSWTSSMTKRKTRSLDRRPSQ</sequence>
<evidence type="ECO:0000256" key="2">
    <source>
        <dbReference type="SAM" id="Phobius"/>
    </source>
</evidence>
<accession>A0A9N8H247</accession>
<keyword evidence="2" id="KW-0812">Transmembrane</keyword>
<organism evidence="3 4">
    <name type="scientific">Seminavis robusta</name>
    <dbReference type="NCBI Taxonomy" id="568900"/>
    <lineage>
        <taxon>Eukaryota</taxon>
        <taxon>Sar</taxon>
        <taxon>Stramenopiles</taxon>
        <taxon>Ochrophyta</taxon>
        <taxon>Bacillariophyta</taxon>
        <taxon>Bacillariophyceae</taxon>
        <taxon>Bacillariophycidae</taxon>
        <taxon>Naviculales</taxon>
        <taxon>Naviculaceae</taxon>
        <taxon>Seminavis</taxon>
    </lineage>
</organism>
<evidence type="ECO:0000313" key="3">
    <source>
        <dbReference type="EMBL" id="CAB9496315.1"/>
    </source>
</evidence>
<keyword evidence="4" id="KW-1185">Reference proteome</keyword>
<feature type="region of interest" description="Disordered" evidence="1">
    <location>
        <begin position="235"/>
        <end position="272"/>
    </location>
</feature>
<dbReference type="EMBL" id="CAICTM010000003">
    <property type="protein sequence ID" value="CAB9496315.1"/>
    <property type="molecule type" value="Genomic_DNA"/>
</dbReference>
<evidence type="ECO:0000313" key="4">
    <source>
        <dbReference type="Proteomes" id="UP001153069"/>
    </source>
</evidence>
<dbReference type="AlphaFoldDB" id="A0A9N8H247"/>
<keyword evidence="2" id="KW-1133">Transmembrane helix</keyword>
<evidence type="ECO:0000256" key="1">
    <source>
        <dbReference type="SAM" id="MobiDB-lite"/>
    </source>
</evidence>
<feature type="compositionally biased region" description="Polar residues" evidence="1">
    <location>
        <begin position="312"/>
        <end position="328"/>
    </location>
</feature>
<feature type="compositionally biased region" description="Low complexity" evidence="1">
    <location>
        <begin position="248"/>
        <end position="272"/>
    </location>
</feature>
<reference evidence="3" key="1">
    <citation type="submission" date="2020-06" db="EMBL/GenBank/DDBJ databases">
        <authorList>
            <consortium name="Plant Systems Biology data submission"/>
        </authorList>
    </citation>
    <scope>NUCLEOTIDE SEQUENCE</scope>
    <source>
        <strain evidence="3">D6</strain>
    </source>
</reference>
<keyword evidence="2" id="KW-0472">Membrane</keyword>